<dbReference type="WBParaSite" id="BXY_0475700.1">
    <property type="protein sequence ID" value="BXY_0475700.1"/>
    <property type="gene ID" value="BXY_0475700"/>
</dbReference>
<comment type="similarity">
    <text evidence="1 3">Belongs to the VPS51 family.</text>
</comment>
<dbReference type="GO" id="GO:0007041">
    <property type="term" value="P:lysosomal transport"/>
    <property type="evidence" value="ECO:0007669"/>
    <property type="project" value="TreeGrafter"/>
</dbReference>
<dbReference type="InterPro" id="IPR014812">
    <property type="entry name" value="Vps51"/>
</dbReference>
<proteinExistence type="inferred from homology"/>
<dbReference type="GO" id="GO:0032456">
    <property type="term" value="P:endocytic recycling"/>
    <property type="evidence" value="ECO:0007669"/>
    <property type="project" value="TreeGrafter"/>
</dbReference>
<comment type="subunit">
    <text evidence="3">Component of the Golgi-associated retrograde protein (GARP) complex.</text>
</comment>
<gene>
    <name evidence="4" type="ORF">BXYJ_LOCUS743</name>
</gene>
<dbReference type="GO" id="GO:0016020">
    <property type="term" value="C:membrane"/>
    <property type="evidence" value="ECO:0007669"/>
    <property type="project" value="TreeGrafter"/>
</dbReference>
<dbReference type="Proteomes" id="UP000095284">
    <property type="component" value="Unplaced"/>
</dbReference>
<comment type="function">
    <text evidence="3">Acts as component of the GARP complex that is involved in retrograde transport from early and late endosomes to the trans-Golgi network (TGN).</text>
</comment>
<sequence length="727" mass="82533">MENDLADNDPMNLNSPQFDSEAFVSNLIRNKGLDELVAVEENMVQNVRRLDNEMQHLVYENYNKFLTATSTVRKMQTEFGKMDEEMHNVSDKMARISALSAELSVIFREKRENVRKLTDASKTVKSLNFVVNLPKKLQTHYERNEFKKAIKSFNSVKNQLEKVKDYESMKGIYRECIDVINRIENKLRQNFKAPVLSSEDFVETVRLLNDLGIPMENLEKELSKQWADQLESQLKPLELEAKLVEGEKTKNFNDVLDFVENGICPFLADLSLMASLHSELFHTSPDSEFVTMLKEKMQILKNLLIARFELESNPRECALYVRALDRTYRKISACCKLLPHLDFSVENTAIVVDAAHHQIKICRKGVLQAVQTALEEVITELKTKSPSNSSSSSRFGNDFLQPLLGKLDQTFLVSVKTSLANLLLFTASDITFLISADSAHSFSSFGVDVHESVVVASLKDLAEYSTNVTPSLITDANLILGIFLHGITKKNLKYLMDLCQEQYKITEEVADALLTRPPAIIELIEEAALKVLARFAEQTGEGFFESFHSNSASWPTAKGSPNQVREETKGLVREVQALDENLQVLMDDSTKKERTPDSIRSLSQRRVHSMNNQDALSGALERMWADAVEEFAAPKLEFKRYSIIGCVLDKCLRLYLEWVRKTNFSRAGVQQVQVDSFYLKQTLWRFVSDEMAMNVLIDEALTAAVNLCEDPKLLEPAAVKEIYNKAV</sequence>
<organism evidence="6 8">
    <name type="scientific">Bursaphelenchus xylophilus</name>
    <name type="common">Pinewood nematode worm</name>
    <name type="synonym">Aphelenchoides xylophilus</name>
    <dbReference type="NCBI Taxonomy" id="6326"/>
    <lineage>
        <taxon>Eukaryota</taxon>
        <taxon>Metazoa</taxon>
        <taxon>Ecdysozoa</taxon>
        <taxon>Nematoda</taxon>
        <taxon>Chromadorea</taxon>
        <taxon>Rhabditida</taxon>
        <taxon>Tylenchina</taxon>
        <taxon>Tylenchomorpha</taxon>
        <taxon>Aphelenchoidea</taxon>
        <taxon>Aphelenchoididae</taxon>
        <taxon>Bursaphelenchus</taxon>
    </lineage>
</organism>
<dbReference type="GO" id="GO:0007030">
    <property type="term" value="P:Golgi organization"/>
    <property type="evidence" value="ECO:0007669"/>
    <property type="project" value="UniProtKB-UniRule"/>
</dbReference>
<dbReference type="GO" id="GO:1990745">
    <property type="term" value="C:EARP complex"/>
    <property type="evidence" value="ECO:0007669"/>
    <property type="project" value="TreeGrafter"/>
</dbReference>
<dbReference type="GO" id="GO:0000938">
    <property type="term" value="C:GARP complex"/>
    <property type="evidence" value="ECO:0007669"/>
    <property type="project" value="UniProtKB-UniRule"/>
</dbReference>
<dbReference type="PANTHER" id="PTHR15954">
    <property type="entry name" value="VACUOLAR PROTEIN SORTING-ASSOCIATED PROTEIN 51 HOMOLOG"/>
    <property type="match status" value="1"/>
</dbReference>
<comment type="subcellular location">
    <subcellularLocation>
        <location evidence="3">Golgi apparatus</location>
        <location evidence="3">trans-Golgi network</location>
    </subcellularLocation>
</comment>
<dbReference type="AlphaFoldDB" id="A0A1I7RVJ5"/>
<name>A0A1I7RVJ5_BURXY</name>
<keyword evidence="3" id="KW-0813">Transport</keyword>
<keyword evidence="3" id="KW-0445">Lipid transport</keyword>
<dbReference type="PANTHER" id="PTHR15954:SF4">
    <property type="entry name" value="VACUOLAR PROTEIN SORTING-ASSOCIATED PROTEIN 51 HOMOLOG"/>
    <property type="match status" value="1"/>
</dbReference>
<evidence type="ECO:0000313" key="7">
    <source>
        <dbReference type="Proteomes" id="UP000659654"/>
    </source>
</evidence>
<keyword evidence="3" id="KW-0653">Protein transport</keyword>
<evidence type="ECO:0000256" key="1">
    <source>
        <dbReference type="ARBA" id="ARBA00006080"/>
    </source>
</evidence>
<evidence type="ECO:0000313" key="4">
    <source>
        <dbReference type="EMBL" id="CAD5208507.1"/>
    </source>
</evidence>
<reference evidence="5" key="2">
    <citation type="submission" date="2020-08" db="EMBL/GenBank/DDBJ databases">
        <authorList>
            <person name="Kikuchi T."/>
        </authorList>
    </citation>
    <scope>NUCLEOTIDE SEQUENCE</scope>
    <source>
        <strain evidence="4">Ka4C1</strain>
    </source>
</reference>
<dbReference type="EMBL" id="CAJFCV020000001">
    <property type="protein sequence ID" value="CAG9081773.1"/>
    <property type="molecule type" value="Genomic_DNA"/>
</dbReference>
<dbReference type="eggNOG" id="KOG2346">
    <property type="taxonomic scope" value="Eukaryota"/>
</dbReference>
<accession>A0A1I7RVJ5</accession>
<dbReference type="OrthoDB" id="203678at2759"/>
<dbReference type="EMBL" id="CAJFDI010000001">
    <property type="protein sequence ID" value="CAD5208507.1"/>
    <property type="molecule type" value="Genomic_DNA"/>
</dbReference>
<dbReference type="GO" id="GO:0005829">
    <property type="term" value="C:cytosol"/>
    <property type="evidence" value="ECO:0007669"/>
    <property type="project" value="GOC"/>
</dbReference>
<evidence type="ECO:0000313" key="5">
    <source>
        <dbReference type="EMBL" id="CAG9081773.1"/>
    </source>
</evidence>
<keyword evidence="7" id="KW-1185">Reference proteome</keyword>
<evidence type="ECO:0000313" key="6">
    <source>
        <dbReference type="Proteomes" id="UP000095284"/>
    </source>
</evidence>
<dbReference type="Proteomes" id="UP000659654">
    <property type="component" value="Unassembled WGS sequence"/>
</dbReference>
<dbReference type="Proteomes" id="UP000582659">
    <property type="component" value="Unassembled WGS sequence"/>
</dbReference>
<evidence type="ECO:0000256" key="3">
    <source>
        <dbReference type="RuleBase" id="RU368010"/>
    </source>
</evidence>
<keyword evidence="3" id="KW-0333">Golgi apparatus</keyword>
<dbReference type="GO" id="GO:0006869">
    <property type="term" value="P:lipid transport"/>
    <property type="evidence" value="ECO:0007669"/>
    <property type="project" value="UniProtKB-UniRule"/>
</dbReference>
<evidence type="ECO:0000256" key="2">
    <source>
        <dbReference type="ARBA" id="ARBA00016122"/>
    </source>
</evidence>
<dbReference type="GO" id="GO:0015031">
    <property type="term" value="P:protein transport"/>
    <property type="evidence" value="ECO:0007669"/>
    <property type="project" value="UniProtKB-UniRule"/>
</dbReference>
<reference evidence="8" key="1">
    <citation type="submission" date="2016-11" db="UniProtKB">
        <authorList>
            <consortium name="WormBaseParasite"/>
        </authorList>
    </citation>
    <scope>IDENTIFICATION</scope>
</reference>
<dbReference type="GO" id="GO:0042147">
    <property type="term" value="P:retrograde transport, endosome to Golgi"/>
    <property type="evidence" value="ECO:0007669"/>
    <property type="project" value="UniProtKB-UniRule"/>
</dbReference>
<evidence type="ECO:0000313" key="8">
    <source>
        <dbReference type="WBParaSite" id="BXY_0475700.1"/>
    </source>
</evidence>
<dbReference type="Pfam" id="PF08700">
    <property type="entry name" value="VPS51_Exo84_N"/>
    <property type="match status" value="1"/>
</dbReference>
<protein>
    <recommendedName>
        <fullName evidence="2 3">Vacuolar protein sorting-associated protein 51 homolog</fullName>
    </recommendedName>
</protein>
<dbReference type="GO" id="GO:0048193">
    <property type="term" value="P:Golgi vesicle transport"/>
    <property type="evidence" value="ECO:0007669"/>
    <property type="project" value="TreeGrafter"/>
</dbReference>
<dbReference type="SMR" id="A0A1I7RVJ5"/>